<dbReference type="GO" id="GO:0070086">
    <property type="term" value="P:ubiquitin-dependent endocytosis"/>
    <property type="evidence" value="ECO:0007669"/>
    <property type="project" value="TreeGrafter"/>
</dbReference>
<dbReference type="GO" id="GO:0005829">
    <property type="term" value="C:cytosol"/>
    <property type="evidence" value="ECO:0007669"/>
    <property type="project" value="TreeGrafter"/>
</dbReference>
<gene>
    <name evidence="1" type="ORF">BCR34DRAFT_480610</name>
</gene>
<organism evidence="1 2">
    <name type="scientific">Clohesyomyces aquaticus</name>
    <dbReference type="NCBI Taxonomy" id="1231657"/>
    <lineage>
        <taxon>Eukaryota</taxon>
        <taxon>Fungi</taxon>
        <taxon>Dikarya</taxon>
        <taxon>Ascomycota</taxon>
        <taxon>Pezizomycotina</taxon>
        <taxon>Dothideomycetes</taxon>
        <taxon>Pleosporomycetidae</taxon>
        <taxon>Pleosporales</taxon>
        <taxon>Lindgomycetaceae</taxon>
        <taxon>Clohesyomyces</taxon>
    </lineage>
</organism>
<dbReference type="OrthoDB" id="2333384at2759"/>
<dbReference type="PANTHER" id="PTHR11188">
    <property type="entry name" value="ARRESTIN DOMAIN CONTAINING PROTEIN"/>
    <property type="match status" value="1"/>
</dbReference>
<name>A0A1Y1ZVF4_9PLEO</name>
<sequence>MSAGSPSVRIIVDGDPSRLYRQGEIVRGRVILVAEEQEQVKSLKLNFLGTCISKTTRPFYVSGNDRDANSLTRREYREKTNLFNIERTVLLGYTLGPKKYSWGFEFKFPECTETRHSRWAGRGSRYSRESHALPPSFHLHTDSPGGEAIVSYYIQAKLIRRGMREMKRATQVLAYHPSLRCASYAPRITPRVLYNQTWKPVKDTRTAMDKVLNKVSRKPTTRASTPRIVPTLYYPERISPGQNLPLSLSISNSRQGNDDQVQCHLDSLTVIISTYTTSMCGNLFSQPEDNVTKHVTCISKHDLNQPLPFDTLAKLTTNFRLVDDAECVPTFNTYTISRHYTMTIAVGLQYQNQKFTVKATTPLEILPRIPRADITGQISDHHDEVPIEPLPLYEATEGCGESAPDYDTVYSLTPTSSRPYSFADIGGYGTPLSTSASTSGVATSISELERPTYNPRATWYL</sequence>
<dbReference type="EMBL" id="MCFA01000039">
    <property type="protein sequence ID" value="ORY13755.1"/>
    <property type="molecule type" value="Genomic_DNA"/>
</dbReference>
<evidence type="ECO:0000313" key="2">
    <source>
        <dbReference type="Proteomes" id="UP000193144"/>
    </source>
</evidence>
<proteinExistence type="predicted"/>
<dbReference type="Gene3D" id="2.60.40.640">
    <property type="match status" value="1"/>
</dbReference>
<dbReference type="PANTHER" id="PTHR11188:SF161">
    <property type="entry name" value="PH-RESPONSE REGULATOR PROTEIN PALF_RIM8"/>
    <property type="match status" value="1"/>
</dbReference>
<dbReference type="GO" id="GO:0030674">
    <property type="term" value="F:protein-macromolecule adaptor activity"/>
    <property type="evidence" value="ECO:0007669"/>
    <property type="project" value="TreeGrafter"/>
</dbReference>
<reference evidence="1 2" key="1">
    <citation type="submission" date="2016-07" db="EMBL/GenBank/DDBJ databases">
        <title>Pervasive Adenine N6-methylation of Active Genes in Fungi.</title>
        <authorList>
            <consortium name="DOE Joint Genome Institute"/>
            <person name="Mondo S.J."/>
            <person name="Dannebaum R.O."/>
            <person name="Kuo R.C."/>
            <person name="Labutti K."/>
            <person name="Haridas S."/>
            <person name="Kuo A."/>
            <person name="Salamov A."/>
            <person name="Ahrendt S.R."/>
            <person name="Lipzen A."/>
            <person name="Sullivan W."/>
            <person name="Andreopoulos W.B."/>
            <person name="Clum A."/>
            <person name="Lindquist E."/>
            <person name="Daum C."/>
            <person name="Ramamoorthy G.K."/>
            <person name="Gryganskyi A."/>
            <person name="Culley D."/>
            <person name="Magnuson J.K."/>
            <person name="James T.Y."/>
            <person name="O'Malley M.A."/>
            <person name="Stajich J.E."/>
            <person name="Spatafora J.W."/>
            <person name="Visel A."/>
            <person name="Grigoriev I.V."/>
        </authorList>
    </citation>
    <scope>NUCLEOTIDE SEQUENCE [LARGE SCALE GENOMIC DNA]</scope>
    <source>
        <strain evidence="1 2">CBS 115471</strain>
    </source>
</reference>
<dbReference type="GO" id="GO:0005886">
    <property type="term" value="C:plasma membrane"/>
    <property type="evidence" value="ECO:0007669"/>
    <property type="project" value="TreeGrafter"/>
</dbReference>
<evidence type="ECO:0008006" key="3">
    <source>
        <dbReference type="Google" id="ProtNLM"/>
    </source>
</evidence>
<dbReference type="CDD" id="cd22952">
    <property type="entry name" value="ART10-like"/>
    <property type="match status" value="1"/>
</dbReference>
<dbReference type="AlphaFoldDB" id="A0A1Y1ZVF4"/>
<dbReference type="InterPro" id="IPR014752">
    <property type="entry name" value="Arrestin-like_C"/>
</dbReference>
<evidence type="ECO:0000313" key="1">
    <source>
        <dbReference type="EMBL" id="ORY13755.1"/>
    </source>
</evidence>
<accession>A0A1Y1ZVF4</accession>
<keyword evidence="2" id="KW-1185">Reference proteome</keyword>
<comment type="caution">
    <text evidence="1">The sequence shown here is derived from an EMBL/GenBank/DDBJ whole genome shotgun (WGS) entry which is preliminary data.</text>
</comment>
<dbReference type="GO" id="GO:0031625">
    <property type="term" value="F:ubiquitin protein ligase binding"/>
    <property type="evidence" value="ECO:0007669"/>
    <property type="project" value="TreeGrafter"/>
</dbReference>
<dbReference type="InterPro" id="IPR050357">
    <property type="entry name" value="Arrestin_domain-protein"/>
</dbReference>
<dbReference type="SUPFAM" id="SSF81296">
    <property type="entry name" value="E set domains"/>
    <property type="match status" value="1"/>
</dbReference>
<dbReference type="InterPro" id="IPR014756">
    <property type="entry name" value="Ig_E-set"/>
</dbReference>
<protein>
    <recommendedName>
        <fullName evidence="3">Arrestin-like N-terminal domain-containing protein</fullName>
    </recommendedName>
</protein>
<dbReference type="Proteomes" id="UP000193144">
    <property type="component" value="Unassembled WGS sequence"/>
</dbReference>